<dbReference type="Gene3D" id="1.20.120.1080">
    <property type="match status" value="1"/>
</dbReference>
<dbReference type="GO" id="GO:0071013">
    <property type="term" value="C:catalytic step 2 spliceosome"/>
    <property type="evidence" value="ECO:0007669"/>
    <property type="project" value="TreeGrafter"/>
</dbReference>
<evidence type="ECO:0000259" key="8">
    <source>
        <dbReference type="PROSITE" id="PS51192"/>
    </source>
</evidence>
<dbReference type="Pfam" id="PF04408">
    <property type="entry name" value="WHD_HA2"/>
    <property type="match status" value="1"/>
</dbReference>
<dbReference type="InterPro" id="IPR007502">
    <property type="entry name" value="Helicase-assoc_dom"/>
</dbReference>
<dbReference type="FunFam" id="3.40.50.300:FF:000578">
    <property type="entry name" value="probable ATP-dependent RNA helicase DHX35"/>
    <property type="match status" value="1"/>
</dbReference>
<dbReference type="PROSITE" id="PS51192">
    <property type="entry name" value="HELICASE_ATP_BIND_1"/>
    <property type="match status" value="1"/>
</dbReference>
<dbReference type="InterPro" id="IPR014001">
    <property type="entry name" value="Helicase_ATP-bd"/>
</dbReference>
<gene>
    <name evidence="10" type="ORF">CDAUBV1_LOCUS7523</name>
</gene>
<dbReference type="Pfam" id="PF07717">
    <property type="entry name" value="OB_NTP_bind"/>
    <property type="match status" value="1"/>
</dbReference>
<evidence type="ECO:0000259" key="9">
    <source>
        <dbReference type="PROSITE" id="PS51194"/>
    </source>
</evidence>
<evidence type="ECO:0000256" key="6">
    <source>
        <dbReference type="ARBA" id="ARBA00022840"/>
    </source>
</evidence>
<evidence type="ECO:0000313" key="11">
    <source>
        <dbReference type="Proteomes" id="UP001497525"/>
    </source>
</evidence>
<dbReference type="InterPro" id="IPR001650">
    <property type="entry name" value="Helicase_C-like"/>
</dbReference>
<keyword evidence="4" id="KW-0378">Hydrolase</keyword>
<comment type="caution">
    <text evidence="10">The sequence shown here is derived from an EMBL/GenBank/DDBJ whole genome shotgun (WGS) entry which is preliminary data.</text>
</comment>
<dbReference type="SMART" id="SM00487">
    <property type="entry name" value="DEXDc"/>
    <property type="match status" value="1"/>
</dbReference>
<dbReference type="GO" id="GO:0003724">
    <property type="term" value="F:RNA helicase activity"/>
    <property type="evidence" value="ECO:0007669"/>
    <property type="project" value="UniProtKB-EC"/>
</dbReference>
<dbReference type="Pfam" id="PF21010">
    <property type="entry name" value="HA2_C"/>
    <property type="match status" value="1"/>
</dbReference>
<dbReference type="InterPro" id="IPR027417">
    <property type="entry name" value="P-loop_NTPase"/>
</dbReference>
<accession>A0AAV2TFU3</accession>
<dbReference type="PANTHER" id="PTHR18934:SF136">
    <property type="entry name" value="ATP-DEPENDENT RNA HELICASE DHX35-RELATED"/>
    <property type="match status" value="1"/>
</dbReference>
<protein>
    <recommendedName>
        <fullName evidence="2">RNA helicase</fullName>
        <ecNumber evidence="2">3.6.4.13</ecNumber>
    </recommendedName>
</protein>
<evidence type="ECO:0000256" key="5">
    <source>
        <dbReference type="ARBA" id="ARBA00022806"/>
    </source>
</evidence>
<feature type="domain" description="Helicase ATP-binding" evidence="8">
    <location>
        <begin position="67"/>
        <end position="241"/>
    </location>
</feature>
<sequence length="778" mass="86827">MFAKKPRFVKPDEESSVDAILTEEVPEINEDGCTGSNLLCFNPEDPLNSIEQQRQHLPVFAWRTQFLYLLESNRVVIVTGETGSGKSTQLPQYVYEAGWLNAKPTPLASSGATMVVTQPRRVAALTLATRVAEEKNWKLGAHVGYAIRFEECRTPDVTLIAFMTEGMLIQELLRDPLLKRFRVIMLDEVHERSLQTDILLGLMKKVLRKRRYDLRLIISSATLEAQKFIKYFSDLEKLPVRGDTDNAIIASVAHLNVEGRQYPVQIFYSVDPVPCYLEAAKNTVFEIHESRPLGGDILVFVTSQNEVSQLVSQLVDEYRNRKDRFMRAQLSKEKTDNKRPPTYPPLRSLPLHGALPQTDQLRIFDRPTRACRKVVVATNIAEASVTLPGISYVVDCGFARLKAYNPATSLEVLVTVPTSQASARQRAGRAGRTRAGEAYRLYSEQAYNKFLPLYTPPECLRADLSGALLRLKTLGIDKLARFDWLDRPPASHVGQAAERLVALGALDADNGRITIPRGLKLAELSAACGLDQPSAAAALLGSCEEGCSQELAAIVSLMQIQRIFVSSAGQRRTGDRIRRQLFGCLQGDHLTELNAFTAYEQQAQTCSPGELRTWCRDVGLNERGLAHALILRDRIGAIFRRLKLPWVKAEPEGNPDPVLRALVRGYFHQVARLAPGGSYYLTVRGDHQLRLHPNCVLYSSSAKWPKWILFTNVFLASVTEDTPEAFRPSRSAGGPVSPPTCVSGISAIQPDWLLELAPHYYQFGTDREHVERALRVTA</sequence>
<dbReference type="InterPro" id="IPR011545">
    <property type="entry name" value="DEAD/DEAH_box_helicase_dom"/>
</dbReference>
<dbReference type="PROSITE" id="PS51194">
    <property type="entry name" value="HELICASE_CTER"/>
    <property type="match status" value="1"/>
</dbReference>
<keyword evidence="5" id="KW-0347">Helicase</keyword>
<dbReference type="SUPFAM" id="SSF52540">
    <property type="entry name" value="P-loop containing nucleoside triphosphate hydrolases"/>
    <property type="match status" value="1"/>
</dbReference>
<dbReference type="AlphaFoldDB" id="A0AAV2TFU3"/>
<feature type="domain" description="Helicase C-terminal" evidence="9">
    <location>
        <begin position="279"/>
        <end position="475"/>
    </location>
</feature>
<dbReference type="InterPro" id="IPR048333">
    <property type="entry name" value="HA2_WH"/>
</dbReference>
<dbReference type="Proteomes" id="UP001497525">
    <property type="component" value="Unassembled WGS sequence"/>
</dbReference>
<dbReference type="CDD" id="cd18791">
    <property type="entry name" value="SF2_C_RHA"/>
    <property type="match status" value="1"/>
</dbReference>
<evidence type="ECO:0000256" key="4">
    <source>
        <dbReference type="ARBA" id="ARBA00022801"/>
    </source>
</evidence>
<dbReference type="GO" id="GO:0016787">
    <property type="term" value="F:hydrolase activity"/>
    <property type="evidence" value="ECO:0007669"/>
    <property type="project" value="UniProtKB-KW"/>
</dbReference>
<comment type="catalytic activity">
    <reaction evidence="7">
        <text>ATP + H2O = ADP + phosphate + H(+)</text>
        <dbReference type="Rhea" id="RHEA:13065"/>
        <dbReference type="ChEBI" id="CHEBI:15377"/>
        <dbReference type="ChEBI" id="CHEBI:15378"/>
        <dbReference type="ChEBI" id="CHEBI:30616"/>
        <dbReference type="ChEBI" id="CHEBI:43474"/>
        <dbReference type="ChEBI" id="CHEBI:456216"/>
        <dbReference type="EC" id="3.6.4.13"/>
    </reaction>
</comment>
<evidence type="ECO:0000256" key="1">
    <source>
        <dbReference type="ARBA" id="ARBA00008792"/>
    </source>
</evidence>
<dbReference type="Pfam" id="PF00271">
    <property type="entry name" value="Helicase_C"/>
    <property type="match status" value="1"/>
</dbReference>
<dbReference type="EMBL" id="CAXLJL010000190">
    <property type="protein sequence ID" value="CAL5134317.1"/>
    <property type="molecule type" value="Genomic_DNA"/>
</dbReference>
<keyword evidence="3" id="KW-0547">Nucleotide-binding</keyword>
<evidence type="ECO:0000256" key="2">
    <source>
        <dbReference type="ARBA" id="ARBA00012552"/>
    </source>
</evidence>
<evidence type="ECO:0000313" key="10">
    <source>
        <dbReference type="EMBL" id="CAL5134317.1"/>
    </source>
</evidence>
<dbReference type="Gene3D" id="3.40.50.300">
    <property type="entry name" value="P-loop containing nucleotide triphosphate hydrolases"/>
    <property type="match status" value="2"/>
</dbReference>
<dbReference type="EC" id="3.6.4.13" evidence="2"/>
<reference evidence="10" key="1">
    <citation type="submission" date="2024-06" db="EMBL/GenBank/DDBJ databases">
        <authorList>
            <person name="Liu X."/>
            <person name="Lenzi L."/>
            <person name="Haldenby T S."/>
            <person name="Uol C."/>
        </authorList>
    </citation>
    <scope>NUCLEOTIDE SEQUENCE</scope>
</reference>
<evidence type="ECO:0000256" key="3">
    <source>
        <dbReference type="ARBA" id="ARBA00022741"/>
    </source>
</evidence>
<dbReference type="Pfam" id="PF00270">
    <property type="entry name" value="DEAD"/>
    <property type="match status" value="1"/>
</dbReference>
<organism evidence="10 11">
    <name type="scientific">Calicophoron daubneyi</name>
    <name type="common">Rumen fluke</name>
    <name type="synonym">Paramphistomum daubneyi</name>
    <dbReference type="NCBI Taxonomy" id="300641"/>
    <lineage>
        <taxon>Eukaryota</taxon>
        <taxon>Metazoa</taxon>
        <taxon>Spiralia</taxon>
        <taxon>Lophotrochozoa</taxon>
        <taxon>Platyhelminthes</taxon>
        <taxon>Trematoda</taxon>
        <taxon>Digenea</taxon>
        <taxon>Plagiorchiida</taxon>
        <taxon>Pronocephalata</taxon>
        <taxon>Paramphistomoidea</taxon>
        <taxon>Paramphistomidae</taxon>
        <taxon>Calicophoron</taxon>
    </lineage>
</organism>
<dbReference type="GO" id="GO:0005524">
    <property type="term" value="F:ATP binding"/>
    <property type="evidence" value="ECO:0007669"/>
    <property type="project" value="UniProtKB-KW"/>
</dbReference>
<dbReference type="SMART" id="SM00847">
    <property type="entry name" value="HA2"/>
    <property type="match status" value="1"/>
</dbReference>
<dbReference type="PANTHER" id="PTHR18934">
    <property type="entry name" value="ATP-DEPENDENT RNA HELICASE"/>
    <property type="match status" value="1"/>
</dbReference>
<comment type="similarity">
    <text evidence="1">Belongs to the DEAD box helicase family. DEAH subfamily.</text>
</comment>
<proteinExistence type="inferred from homology"/>
<evidence type="ECO:0000256" key="7">
    <source>
        <dbReference type="ARBA" id="ARBA00047984"/>
    </source>
</evidence>
<name>A0AAV2TFU3_CALDB</name>
<dbReference type="InterPro" id="IPR011709">
    <property type="entry name" value="DEAD-box_helicase_OB_fold"/>
</dbReference>
<dbReference type="GO" id="GO:0003723">
    <property type="term" value="F:RNA binding"/>
    <property type="evidence" value="ECO:0007669"/>
    <property type="project" value="TreeGrafter"/>
</dbReference>
<dbReference type="SMART" id="SM00490">
    <property type="entry name" value="HELICc"/>
    <property type="match status" value="1"/>
</dbReference>
<keyword evidence="6" id="KW-0067">ATP-binding</keyword>